<proteinExistence type="inferred from homology"/>
<dbReference type="InterPro" id="IPR000819">
    <property type="entry name" value="Peptidase_M17_C"/>
</dbReference>
<dbReference type="GO" id="GO:0006508">
    <property type="term" value="P:proteolysis"/>
    <property type="evidence" value="ECO:0007669"/>
    <property type="project" value="UniProtKB-KW"/>
</dbReference>
<evidence type="ECO:0000256" key="3">
    <source>
        <dbReference type="ARBA" id="ARBA00022670"/>
    </source>
</evidence>
<dbReference type="PROSITE" id="PS00631">
    <property type="entry name" value="CYTOSOL_AP"/>
    <property type="match status" value="1"/>
</dbReference>
<dbReference type="PANTHER" id="PTHR11963:SF23">
    <property type="entry name" value="CYTOSOL AMINOPEPTIDASE"/>
    <property type="match status" value="1"/>
</dbReference>
<evidence type="ECO:0000256" key="1">
    <source>
        <dbReference type="ARBA" id="ARBA00009528"/>
    </source>
</evidence>
<feature type="domain" description="Cytosol aminopeptidase" evidence="5">
    <location>
        <begin position="64"/>
        <end position="71"/>
    </location>
</feature>
<dbReference type="Pfam" id="PF00883">
    <property type="entry name" value="Peptidase_M17"/>
    <property type="match status" value="1"/>
</dbReference>
<accession>A0A382NB00</accession>
<dbReference type="GO" id="GO:0005737">
    <property type="term" value="C:cytoplasm"/>
    <property type="evidence" value="ECO:0007669"/>
    <property type="project" value="InterPro"/>
</dbReference>
<dbReference type="AlphaFoldDB" id="A0A382NB00"/>
<dbReference type="Gene3D" id="3.40.630.10">
    <property type="entry name" value="Zn peptidases"/>
    <property type="match status" value="1"/>
</dbReference>
<name>A0A382NB00_9ZZZZ</name>
<gene>
    <name evidence="6" type="ORF">METZ01_LOCUS311228</name>
</gene>
<evidence type="ECO:0000313" key="6">
    <source>
        <dbReference type="EMBL" id="SVC58374.1"/>
    </source>
</evidence>
<evidence type="ECO:0000256" key="2">
    <source>
        <dbReference type="ARBA" id="ARBA00022438"/>
    </source>
</evidence>
<dbReference type="CDD" id="cd00433">
    <property type="entry name" value="Peptidase_M17"/>
    <property type="match status" value="1"/>
</dbReference>
<sequence length="216" mass="22564">MESMKFDMSGGAAVIGAMQVIAELEVKANVVGLVPSSENLPSGSAVKPGDVIQSLAGKTIEVINTDAEGRLILADALAYGAAMEPEAMVDCATLTGGVVVALGHHAAGVLGKNDSLVNELISAGEASGERCWRLPLWDEYRKQLDSTTADLKNIGGREGSTISAACFLAEFVGDTNWAHLDIAGTAYGDGKVPYQREGGYGVPTRLLVEWVRSRVG</sequence>
<evidence type="ECO:0000259" key="5">
    <source>
        <dbReference type="PROSITE" id="PS00631"/>
    </source>
</evidence>
<organism evidence="6">
    <name type="scientific">marine metagenome</name>
    <dbReference type="NCBI Taxonomy" id="408172"/>
    <lineage>
        <taxon>unclassified sequences</taxon>
        <taxon>metagenomes</taxon>
        <taxon>ecological metagenomes</taxon>
    </lineage>
</organism>
<dbReference type="InterPro" id="IPR011356">
    <property type="entry name" value="Leucine_aapep/pepB"/>
</dbReference>
<protein>
    <recommendedName>
        <fullName evidence="5">Cytosol aminopeptidase domain-containing protein</fullName>
    </recommendedName>
</protein>
<comment type="similarity">
    <text evidence="1">Belongs to the peptidase M17 family.</text>
</comment>
<dbReference type="PRINTS" id="PR00481">
    <property type="entry name" value="LAMNOPPTDASE"/>
</dbReference>
<evidence type="ECO:0000256" key="4">
    <source>
        <dbReference type="ARBA" id="ARBA00022801"/>
    </source>
</evidence>
<keyword evidence="3" id="KW-0645">Protease</keyword>
<dbReference type="GO" id="GO:0030145">
    <property type="term" value="F:manganese ion binding"/>
    <property type="evidence" value="ECO:0007669"/>
    <property type="project" value="InterPro"/>
</dbReference>
<dbReference type="PANTHER" id="PTHR11963">
    <property type="entry name" value="LEUCINE AMINOPEPTIDASE-RELATED"/>
    <property type="match status" value="1"/>
</dbReference>
<dbReference type="GO" id="GO:0070006">
    <property type="term" value="F:metalloaminopeptidase activity"/>
    <property type="evidence" value="ECO:0007669"/>
    <property type="project" value="InterPro"/>
</dbReference>
<dbReference type="SUPFAM" id="SSF53187">
    <property type="entry name" value="Zn-dependent exopeptidases"/>
    <property type="match status" value="1"/>
</dbReference>
<keyword evidence="4" id="KW-0378">Hydrolase</keyword>
<reference evidence="6" key="1">
    <citation type="submission" date="2018-05" db="EMBL/GenBank/DDBJ databases">
        <authorList>
            <person name="Lanie J.A."/>
            <person name="Ng W.-L."/>
            <person name="Kazmierczak K.M."/>
            <person name="Andrzejewski T.M."/>
            <person name="Davidsen T.M."/>
            <person name="Wayne K.J."/>
            <person name="Tettelin H."/>
            <person name="Glass J.I."/>
            <person name="Rusch D."/>
            <person name="Podicherti R."/>
            <person name="Tsui H.-C.T."/>
            <person name="Winkler M.E."/>
        </authorList>
    </citation>
    <scope>NUCLEOTIDE SEQUENCE</scope>
</reference>
<keyword evidence="2" id="KW-0031">Aminopeptidase</keyword>
<dbReference type="EMBL" id="UINC01099251">
    <property type="protein sequence ID" value="SVC58374.1"/>
    <property type="molecule type" value="Genomic_DNA"/>
</dbReference>